<sequence>MYSIVLIFILCFLTNNSVCIQGDYKNVSISVYVRNSSIPHIFHEVLDNYFDYGFEFKKKHKNFSIMEHENKICHYVFIIDFNVIPIDDGNYKCTFIYWNTKYNNVTIKDNKNILYLKDQDISDEHVIEKIVKNSLIFSDADERCTINFEFSMDYLYKKKLIFKTGYIVLILFITLLPLAIVIFKQ</sequence>
<proteinExistence type="predicted"/>
<evidence type="ECO:0000313" key="3">
    <source>
        <dbReference type="Proteomes" id="UP000046392"/>
    </source>
</evidence>
<organism evidence="3 4">
    <name type="scientific">Strongyloides papillosus</name>
    <name type="common">Intestinal threadworm</name>
    <dbReference type="NCBI Taxonomy" id="174720"/>
    <lineage>
        <taxon>Eukaryota</taxon>
        <taxon>Metazoa</taxon>
        <taxon>Ecdysozoa</taxon>
        <taxon>Nematoda</taxon>
        <taxon>Chromadorea</taxon>
        <taxon>Rhabditida</taxon>
        <taxon>Tylenchina</taxon>
        <taxon>Panagrolaimomorpha</taxon>
        <taxon>Strongyloidoidea</taxon>
        <taxon>Strongyloididae</taxon>
        <taxon>Strongyloides</taxon>
    </lineage>
</organism>
<reference evidence="4" key="1">
    <citation type="submission" date="2017-02" db="UniProtKB">
        <authorList>
            <consortium name="WormBaseParasite"/>
        </authorList>
    </citation>
    <scope>IDENTIFICATION</scope>
</reference>
<dbReference type="WBParaSite" id="SPAL_0001057600.1">
    <property type="protein sequence ID" value="SPAL_0001057600.1"/>
    <property type="gene ID" value="SPAL_0001057600"/>
</dbReference>
<keyword evidence="1" id="KW-0472">Membrane</keyword>
<accession>A0A0N5BXQ5</accession>
<protein>
    <submittedName>
        <fullName evidence="4">Ig-like domain-containing protein</fullName>
    </submittedName>
</protein>
<keyword evidence="3" id="KW-1185">Reference proteome</keyword>
<keyword evidence="2" id="KW-0732">Signal</keyword>
<evidence type="ECO:0000256" key="1">
    <source>
        <dbReference type="SAM" id="Phobius"/>
    </source>
</evidence>
<keyword evidence="1" id="KW-0812">Transmembrane</keyword>
<evidence type="ECO:0000313" key="4">
    <source>
        <dbReference type="WBParaSite" id="SPAL_0001057600.1"/>
    </source>
</evidence>
<feature type="signal peptide" evidence="2">
    <location>
        <begin position="1"/>
        <end position="19"/>
    </location>
</feature>
<feature type="transmembrane region" description="Helical" evidence="1">
    <location>
        <begin position="160"/>
        <end position="183"/>
    </location>
</feature>
<feature type="chain" id="PRO_5005895292" evidence="2">
    <location>
        <begin position="20"/>
        <end position="185"/>
    </location>
</feature>
<dbReference type="AlphaFoldDB" id="A0A0N5BXQ5"/>
<evidence type="ECO:0000256" key="2">
    <source>
        <dbReference type="SAM" id="SignalP"/>
    </source>
</evidence>
<name>A0A0N5BXQ5_STREA</name>
<dbReference type="Proteomes" id="UP000046392">
    <property type="component" value="Unplaced"/>
</dbReference>
<keyword evidence="1" id="KW-1133">Transmembrane helix</keyword>